<comment type="caution">
    <text evidence="2">The sequence shown here is derived from an EMBL/GenBank/DDBJ whole genome shotgun (WGS) entry which is preliminary data.</text>
</comment>
<evidence type="ECO:0000313" key="3">
    <source>
        <dbReference type="Proteomes" id="UP000036122"/>
    </source>
</evidence>
<organism evidence="2 3">
    <name type="scientific">Acinetobacter baumannii MRSN 3527</name>
    <dbReference type="NCBI Taxonomy" id="1409923"/>
    <lineage>
        <taxon>Bacteria</taxon>
        <taxon>Pseudomonadati</taxon>
        <taxon>Pseudomonadota</taxon>
        <taxon>Gammaproteobacteria</taxon>
        <taxon>Moraxellales</taxon>
        <taxon>Moraxellaceae</taxon>
        <taxon>Acinetobacter</taxon>
        <taxon>Acinetobacter calcoaceticus/baumannii complex</taxon>
    </lineage>
</organism>
<accession>A0A0J1AAR5</accession>
<name>A0A0J1AAR5_ACIBA</name>
<evidence type="ECO:0000313" key="2">
    <source>
        <dbReference type="EMBL" id="KLT91606.1"/>
    </source>
</evidence>
<reference evidence="2 3" key="1">
    <citation type="submission" date="2014-07" db="EMBL/GenBank/DDBJ databases">
        <authorList>
            <person name="Harkins D.M."/>
            <person name="Lesho E."/>
            <person name="Waterman P.E."/>
            <person name="Chan A."/>
            <person name="Fouts D.E."/>
        </authorList>
    </citation>
    <scope>NUCLEOTIDE SEQUENCE [LARGE SCALE GENOMIC DNA]</scope>
    <source>
        <strain evidence="2 3">MRSN 3527</strain>
    </source>
</reference>
<gene>
    <name evidence="2" type="ORF">T630_2255</name>
</gene>
<dbReference type="PRINTS" id="PR01994">
    <property type="entry name" value="ANTIREPRESSR"/>
</dbReference>
<dbReference type="RefSeq" id="WP_047930012.1">
    <property type="nucleotide sequence ID" value="NZ_JPHZ01000007.1"/>
</dbReference>
<dbReference type="AlphaFoldDB" id="A0A0J1AAR5"/>
<proteinExistence type="predicted"/>
<dbReference type="Pfam" id="PF10547">
    <property type="entry name" value="P22_AR_N"/>
    <property type="match status" value="1"/>
</dbReference>
<dbReference type="EMBL" id="JPHZ01000007">
    <property type="protein sequence ID" value="KLT91606.1"/>
    <property type="molecule type" value="Genomic_DNA"/>
</dbReference>
<dbReference type="InterPro" id="IPR018875">
    <property type="entry name" value="Antirepressor_Ant_N"/>
</dbReference>
<protein>
    <submittedName>
        <fullName evidence="2">Antirepressor N-terminal domain protein</fullName>
    </submittedName>
</protein>
<feature type="domain" description="Antirepressor protein ant N-terminal" evidence="1">
    <location>
        <begin position="10"/>
        <end position="121"/>
    </location>
</feature>
<dbReference type="Proteomes" id="UP000036122">
    <property type="component" value="Unassembled WGS sequence"/>
</dbReference>
<sequence length="302" mass="35205">MSNLTYIPQVVSFHGTELFIVEHEGQPYVPMRSVVQGMGLDWAAQFTKLKQRFATCVVEIAMQILGDDQSRAHTCLLLRKLPAWLYSIMPGKVRPELRDTVILYQQECDDVLWEYWTKGQAINQRLTISPEQQNVLHEIVDRRAGRDRSLRASMWIRHNRHFGIAKYSQLLSIHFDDAKQYLETIPLHELVPAETDTLKRLEKFVDNLAARYPALENPLAYDIAQQLGEELKYQSPKGPKNFWISIQESGAVSVQQYSLHHTPVNVVQLRERFNQLWDFLHKDEVLELGKVLKRFPFEPVNR</sequence>
<dbReference type="PATRIC" id="fig|1409923.3.peg.413"/>
<evidence type="ECO:0000259" key="1">
    <source>
        <dbReference type="Pfam" id="PF10547"/>
    </source>
</evidence>